<protein>
    <submittedName>
        <fullName evidence="2">Uncharacterized protein</fullName>
    </submittedName>
</protein>
<dbReference type="Proteomes" id="UP000726737">
    <property type="component" value="Unassembled WGS sequence"/>
</dbReference>
<evidence type="ECO:0000313" key="2">
    <source>
        <dbReference type="EMBL" id="KAG0248158.1"/>
    </source>
</evidence>
<feature type="compositionally biased region" description="Polar residues" evidence="1">
    <location>
        <begin position="288"/>
        <end position="302"/>
    </location>
</feature>
<gene>
    <name evidence="2" type="ORF">BG011_000415</name>
</gene>
<dbReference type="EMBL" id="JAAAJA010001082">
    <property type="protein sequence ID" value="KAG0248158.1"/>
    <property type="molecule type" value="Genomic_DNA"/>
</dbReference>
<accession>A0A9P6TVB5</accession>
<organism evidence="2 3">
    <name type="scientific">Mortierella polycephala</name>
    <dbReference type="NCBI Taxonomy" id="41804"/>
    <lineage>
        <taxon>Eukaryota</taxon>
        <taxon>Fungi</taxon>
        <taxon>Fungi incertae sedis</taxon>
        <taxon>Mucoromycota</taxon>
        <taxon>Mortierellomycotina</taxon>
        <taxon>Mortierellomycetes</taxon>
        <taxon>Mortierellales</taxon>
        <taxon>Mortierellaceae</taxon>
        <taxon>Mortierella</taxon>
    </lineage>
</organism>
<name>A0A9P6TVB5_9FUNG</name>
<dbReference type="AlphaFoldDB" id="A0A9P6TVB5"/>
<proteinExistence type="predicted"/>
<comment type="caution">
    <text evidence="2">The sequence shown here is derived from an EMBL/GenBank/DDBJ whole genome shotgun (WGS) entry which is preliminary data.</text>
</comment>
<reference evidence="2" key="1">
    <citation type="journal article" date="2020" name="Fungal Divers.">
        <title>Resolving the Mortierellaceae phylogeny through synthesis of multi-gene phylogenetics and phylogenomics.</title>
        <authorList>
            <person name="Vandepol N."/>
            <person name="Liber J."/>
            <person name="Desiro A."/>
            <person name="Na H."/>
            <person name="Kennedy M."/>
            <person name="Barry K."/>
            <person name="Grigoriev I.V."/>
            <person name="Miller A.N."/>
            <person name="O'Donnell K."/>
            <person name="Stajich J.E."/>
            <person name="Bonito G."/>
        </authorList>
    </citation>
    <scope>NUCLEOTIDE SEQUENCE</scope>
    <source>
        <strain evidence="2">KOD948</strain>
    </source>
</reference>
<sequence>MSSPFPTPARSVRPIRRLFLTPTGDLPEVDSTPSPNRFTDVDDLAAPSTVSGLSSLEQVDFSNNQGLSTPIEEQPPFTIFRDPTPEQTTFTHTSATTAAEARRPELLPPSRGPFQVDDYVPSKHIDPDYPPPPALSPYMSYEQRATEVHDYGSNTLVMAKRVIDHMDLTIKEFVDDMMTARARQNDYSHGYAEIPSTIQVGDRAQLVSSTSADVKTLSEECWELIADQKELVALSNWMLYRRKQRGSHSRALIDPRSPSTTAPDKRRASDTESDDHDEGRYFKALRVTKTSTIHRNTPCPTT</sequence>
<feature type="region of interest" description="Disordered" evidence="1">
    <location>
        <begin position="91"/>
        <end position="112"/>
    </location>
</feature>
<feature type="region of interest" description="Disordered" evidence="1">
    <location>
        <begin position="248"/>
        <end position="302"/>
    </location>
</feature>
<keyword evidence="3" id="KW-1185">Reference proteome</keyword>
<evidence type="ECO:0000313" key="3">
    <source>
        <dbReference type="Proteomes" id="UP000726737"/>
    </source>
</evidence>
<evidence type="ECO:0000256" key="1">
    <source>
        <dbReference type="SAM" id="MobiDB-lite"/>
    </source>
</evidence>